<name>A0A9Q3FKX6_9BASI</name>
<keyword evidence="3" id="KW-1185">Reference proteome</keyword>
<evidence type="ECO:0008006" key="4">
    <source>
        <dbReference type="Google" id="ProtNLM"/>
    </source>
</evidence>
<evidence type="ECO:0000313" key="3">
    <source>
        <dbReference type="Proteomes" id="UP000765509"/>
    </source>
</evidence>
<evidence type="ECO:0000256" key="1">
    <source>
        <dbReference type="SAM" id="MobiDB-lite"/>
    </source>
</evidence>
<proteinExistence type="predicted"/>
<dbReference type="EMBL" id="AVOT02046576">
    <property type="protein sequence ID" value="MBW0541893.1"/>
    <property type="molecule type" value="Genomic_DNA"/>
</dbReference>
<reference evidence="2" key="1">
    <citation type="submission" date="2021-03" db="EMBL/GenBank/DDBJ databases">
        <title>Draft genome sequence of rust myrtle Austropuccinia psidii MF-1, a brazilian biotype.</title>
        <authorList>
            <person name="Quecine M.C."/>
            <person name="Pachon D.M.R."/>
            <person name="Bonatelli M.L."/>
            <person name="Correr F.H."/>
            <person name="Franceschini L.M."/>
            <person name="Leite T.F."/>
            <person name="Margarido G.R.A."/>
            <person name="Almeida C.A."/>
            <person name="Ferrarezi J.A."/>
            <person name="Labate C.A."/>
        </authorList>
    </citation>
    <scope>NUCLEOTIDE SEQUENCE</scope>
    <source>
        <strain evidence="2">MF-1</strain>
    </source>
</reference>
<sequence>MKGAAPSIRGEPRSRSRGAEDEEGDSEETEVAAALTGTPEASEAPNLAPSNQPPVSKAEPHFSKMMEQMTQLMGQITQAVAPRDTSEAPAFQTPLIKGPDSFDGTKAYKLREFIQSCHFIFYNDPANFFSDRRKLFTLFDDPNEVRNAEQELENIRIKEGGQVSIFIVDLRSLISRIGDWGERAYIHVYRGGLASRLLEQLASNPGNFDSLQDLMDITLGLDTRYHGKKKGRGSHQEKKCEP</sequence>
<feature type="compositionally biased region" description="Acidic residues" evidence="1">
    <location>
        <begin position="20"/>
        <end position="30"/>
    </location>
</feature>
<accession>A0A9Q3FKX6</accession>
<dbReference type="Proteomes" id="UP000765509">
    <property type="component" value="Unassembled WGS sequence"/>
</dbReference>
<gene>
    <name evidence="2" type="ORF">O181_081608</name>
</gene>
<protein>
    <recommendedName>
        <fullName evidence="4">Retrotransposon gag domain-containing protein</fullName>
    </recommendedName>
</protein>
<dbReference type="OrthoDB" id="2515270at2759"/>
<evidence type="ECO:0000313" key="2">
    <source>
        <dbReference type="EMBL" id="MBW0541893.1"/>
    </source>
</evidence>
<feature type="region of interest" description="Disordered" evidence="1">
    <location>
        <begin position="1"/>
        <end position="58"/>
    </location>
</feature>
<feature type="compositionally biased region" description="Basic and acidic residues" evidence="1">
    <location>
        <begin position="10"/>
        <end position="19"/>
    </location>
</feature>
<dbReference type="AlphaFoldDB" id="A0A9Q3FKX6"/>
<comment type="caution">
    <text evidence="2">The sequence shown here is derived from an EMBL/GenBank/DDBJ whole genome shotgun (WGS) entry which is preliminary data.</text>
</comment>
<organism evidence="2 3">
    <name type="scientific">Austropuccinia psidii MF-1</name>
    <dbReference type="NCBI Taxonomy" id="1389203"/>
    <lineage>
        <taxon>Eukaryota</taxon>
        <taxon>Fungi</taxon>
        <taxon>Dikarya</taxon>
        <taxon>Basidiomycota</taxon>
        <taxon>Pucciniomycotina</taxon>
        <taxon>Pucciniomycetes</taxon>
        <taxon>Pucciniales</taxon>
        <taxon>Sphaerophragmiaceae</taxon>
        <taxon>Austropuccinia</taxon>
    </lineage>
</organism>